<dbReference type="SUPFAM" id="SSF55418">
    <property type="entry name" value="eIF4e-like"/>
    <property type="match status" value="1"/>
</dbReference>
<keyword evidence="1" id="KW-0648">Protein biosynthesis</keyword>
<feature type="region of interest" description="Disordered" evidence="2">
    <location>
        <begin position="275"/>
        <end position="298"/>
    </location>
</feature>
<evidence type="ECO:0000256" key="2">
    <source>
        <dbReference type="SAM" id="MobiDB-lite"/>
    </source>
</evidence>
<feature type="region of interest" description="Disordered" evidence="2">
    <location>
        <begin position="178"/>
        <end position="227"/>
    </location>
</feature>
<dbReference type="PANTHER" id="PTHR11960:SF73">
    <property type="entry name" value="TRANSLATION INITIATION FACTOR 4E, PUTATIVE-RELATED"/>
    <property type="match status" value="1"/>
</dbReference>
<feature type="compositionally biased region" description="Low complexity" evidence="2">
    <location>
        <begin position="114"/>
        <end position="157"/>
    </location>
</feature>
<feature type="compositionally biased region" description="Polar residues" evidence="2">
    <location>
        <begin position="95"/>
        <end position="113"/>
    </location>
</feature>
<keyword evidence="4" id="KW-1185">Reference proteome</keyword>
<sequence length="700" mass="73601">MSSNSPLPSTSLEEIKKGLMLPPPVPIKDNKGDGVGIPGPPPRMTRLPSLKQLSDHLHYTPQSSSSSQFPNILSTPGQSPSTSTTIPATPPSLRIATNSLNQTPGGSTGYSQQSPLIAPSPSSRLRLPASAMMRSLSSGPLPSLSSTSMTVSTSSSSNNGIITPGILGGSFETLHSPNWSSRSANHSSMNTNDIFDNSLSSSSQNTPKQSPITGMTGSGNGTGTPLTATAINSFITREGAPAMSRTSSSNSYIQGYSNVPSLDQIRRRISISLVKESSSHAQGQGQSQGQYTPKTDAITSNNVGVPSILSAGIIDSPNGTYEMNTTGLASANVNANTPKPQKVEVQSPPETASLTSSSSNGSDLANHKKKEHPLTHAWTLFFDSKTYKPDTTSVPKKEDGSVLADYEMTLLTVGKFDTVEGFARHLNNIRLPSLLNKNSNYHMFKNGIRPMWEDPANANGGKWVILFRSSPPTLDVAWANLTMALVGEMLDEEDEVCGIVASNRPKIDRIQIWTRSRNDHEKINKLGRKILEVMALEGRDRESMSMEYQYNASNSHPPAGLFLHIPFPTTIRTPASTPGRLSANGPVGLGIGLTSSASPKPQGTNSFAGSGGGRSPTNPTFTFATPPTNTGGQTLELPSTNGSGTGTFRSRLGSGSGLNAFAGPMGGMGIARMGSNGGNSNSNSPSPSPSPTPTPRALKS</sequence>
<evidence type="ECO:0000313" key="3">
    <source>
        <dbReference type="EMBL" id="WRT69266.1"/>
    </source>
</evidence>
<keyword evidence="1" id="KW-0396">Initiation factor</keyword>
<reference evidence="3 4" key="1">
    <citation type="submission" date="2024-01" db="EMBL/GenBank/DDBJ databases">
        <title>Comparative genomics of Cryptococcus and Kwoniella reveals pathogenesis evolution and contrasting modes of karyotype evolution via chromosome fusion or intercentromeric recombination.</title>
        <authorList>
            <person name="Coelho M.A."/>
            <person name="David-Palma M."/>
            <person name="Shea T."/>
            <person name="Bowers K."/>
            <person name="McGinley-Smith S."/>
            <person name="Mohammad A.W."/>
            <person name="Gnirke A."/>
            <person name="Yurkov A.M."/>
            <person name="Nowrousian M."/>
            <person name="Sun S."/>
            <person name="Cuomo C.A."/>
            <person name="Heitman J."/>
        </authorList>
    </citation>
    <scope>NUCLEOTIDE SEQUENCE [LARGE SCALE GENOMIC DNA]</scope>
    <source>
        <strain evidence="3">CBS 11374</strain>
    </source>
</reference>
<protein>
    <recommendedName>
        <fullName evidence="5">Translation initiation factor 4E</fullName>
    </recommendedName>
</protein>
<dbReference type="Pfam" id="PF01652">
    <property type="entry name" value="IF4E"/>
    <property type="match status" value="1"/>
</dbReference>
<evidence type="ECO:0008006" key="5">
    <source>
        <dbReference type="Google" id="ProtNLM"/>
    </source>
</evidence>
<dbReference type="InterPro" id="IPR023398">
    <property type="entry name" value="TIF_eIF4e-like"/>
</dbReference>
<gene>
    <name evidence="3" type="ORF">IL334_006250</name>
</gene>
<feature type="compositionally biased region" description="Polar residues" evidence="2">
    <location>
        <begin position="1"/>
        <end position="12"/>
    </location>
</feature>
<feature type="compositionally biased region" description="Low complexity" evidence="2">
    <location>
        <begin position="616"/>
        <end position="630"/>
    </location>
</feature>
<evidence type="ECO:0000256" key="1">
    <source>
        <dbReference type="RuleBase" id="RU004374"/>
    </source>
</evidence>
<feature type="compositionally biased region" description="Polar residues" evidence="2">
    <location>
        <begin position="178"/>
        <end position="212"/>
    </location>
</feature>
<feature type="compositionally biased region" description="Low complexity" evidence="2">
    <location>
        <begin position="74"/>
        <end position="87"/>
    </location>
</feature>
<accession>A0ABZ1D5E6</accession>
<feature type="region of interest" description="Disordered" evidence="2">
    <location>
        <begin position="1"/>
        <end position="157"/>
    </location>
</feature>
<keyword evidence="1" id="KW-0694">RNA-binding</keyword>
<comment type="similarity">
    <text evidence="1">Belongs to the eukaryotic initiation factor 4E family.</text>
</comment>
<feature type="region of interest" description="Disordered" evidence="2">
    <location>
        <begin position="331"/>
        <end position="370"/>
    </location>
</feature>
<feature type="compositionally biased region" description="Polar residues" evidence="2">
    <location>
        <begin position="60"/>
        <end position="73"/>
    </location>
</feature>
<dbReference type="GeneID" id="87958380"/>
<dbReference type="InterPro" id="IPR001040">
    <property type="entry name" value="TIF_eIF_4E"/>
</dbReference>
<dbReference type="Gene3D" id="3.30.760.10">
    <property type="entry name" value="RNA Cap, Translation Initiation Factor Eif4e"/>
    <property type="match status" value="1"/>
</dbReference>
<organism evidence="3 4">
    <name type="scientific">Kwoniella shivajii</name>
    <dbReference type="NCBI Taxonomy" id="564305"/>
    <lineage>
        <taxon>Eukaryota</taxon>
        <taxon>Fungi</taxon>
        <taxon>Dikarya</taxon>
        <taxon>Basidiomycota</taxon>
        <taxon>Agaricomycotina</taxon>
        <taxon>Tremellomycetes</taxon>
        <taxon>Tremellales</taxon>
        <taxon>Cryptococcaceae</taxon>
        <taxon>Kwoniella</taxon>
    </lineage>
</organism>
<dbReference type="RefSeq" id="XP_062794005.1">
    <property type="nucleotide sequence ID" value="XM_062937954.1"/>
</dbReference>
<feature type="compositionally biased region" description="Polar residues" evidence="2">
    <location>
        <begin position="631"/>
        <end position="648"/>
    </location>
</feature>
<name>A0ABZ1D5E6_9TREE</name>
<feature type="compositionally biased region" description="Low complexity" evidence="2">
    <location>
        <begin position="347"/>
        <end position="364"/>
    </location>
</feature>
<dbReference type="EMBL" id="CP141888">
    <property type="protein sequence ID" value="WRT69266.1"/>
    <property type="molecule type" value="Genomic_DNA"/>
</dbReference>
<proteinExistence type="inferred from homology"/>
<dbReference type="PANTHER" id="PTHR11960">
    <property type="entry name" value="EUKARYOTIC TRANSLATION INITIATION FACTOR 4E RELATED"/>
    <property type="match status" value="1"/>
</dbReference>
<feature type="compositionally biased region" description="Polar residues" evidence="2">
    <location>
        <begin position="593"/>
        <end position="608"/>
    </location>
</feature>
<feature type="compositionally biased region" description="Low complexity" evidence="2">
    <location>
        <begin position="279"/>
        <end position="290"/>
    </location>
</feature>
<feature type="region of interest" description="Disordered" evidence="2">
    <location>
        <begin position="576"/>
        <end position="700"/>
    </location>
</feature>
<dbReference type="Proteomes" id="UP001329825">
    <property type="component" value="Chromosome 8"/>
</dbReference>
<evidence type="ECO:0000313" key="4">
    <source>
        <dbReference type="Proteomes" id="UP001329825"/>
    </source>
</evidence>